<evidence type="ECO:0000256" key="3">
    <source>
        <dbReference type="ARBA" id="ARBA00022574"/>
    </source>
</evidence>
<dbReference type="PANTHER" id="PTHR10709">
    <property type="entry name" value="ACTIN-RELATED PROTEIN 2/3 COMPLEX SUBUNIT 1"/>
    <property type="match status" value="1"/>
</dbReference>
<dbReference type="GO" id="GO:0030479">
    <property type="term" value="C:actin cortical patch"/>
    <property type="evidence" value="ECO:0007669"/>
    <property type="project" value="UniProtKB-SubCell"/>
</dbReference>
<dbReference type="PANTHER" id="PTHR10709:SF2">
    <property type="entry name" value="ACTIN-RELATED PROTEIN 2_3 COMPLEX SUBUNIT"/>
    <property type="match status" value="1"/>
</dbReference>
<organism evidence="9 10">
    <name type="scientific">Allomyces macrogynus (strain ATCC 38327)</name>
    <name type="common">Allomyces javanicus var. macrogynus</name>
    <dbReference type="NCBI Taxonomy" id="578462"/>
    <lineage>
        <taxon>Eukaryota</taxon>
        <taxon>Fungi</taxon>
        <taxon>Fungi incertae sedis</taxon>
        <taxon>Blastocladiomycota</taxon>
        <taxon>Blastocladiomycetes</taxon>
        <taxon>Blastocladiales</taxon>
        <taxon>Blastocladiaceae</taxon>
        <taxon>Allomyces</taxon>
    </lineage>
</organism>
<dbReference type="InterPro" id="IPR017383">
    <property type="entry name" value="ARPC1"/>
</dbReference>
<gene>
    <name evidence="9" type="ORF">AMAG_08799</name>
</gene>
<name>A0A0L0SMV2_ALLM3</name>
<dbReference type="AlphaFoldDB" id="A0A0L0SMV2"/>
<dbReference type="InterPro" id="IPR015943">
    <property type="entry name" value="WD40/YVTN_repeat-like_dom_sf"/>
</dbReference>
<evidence type="ECO:0000256" key="7">
    <source>
        <dbReference type="PIRNR" id="PIRNR038093"/>
    </source>
</evidence>
<evidence type="ECO:0000256" key="4">
    <source>
        <dbReference type="ARBA" id="ARBA00022737"/>
    </source>
</evidence>
<dbReference type="Gene3D" id="2.130.10.10">
    <property type="entry name" value="YVTN repeat-like/Quinoprotein amine dehydrogenase"/>
    <property type="match status" value="1"/>
</dbReference>
<evidence type="ECO:0000256" key="5">
    <source>
        <dbReference type="ARBA" id="ARBA00023203"/>
    </source>
</evidence>
<evidence type="ECO:0000256" key="6">
    <source>
        <dbReference type="ARBA" id="ARBA00023212"/>
    </source>
</evidence>
<dbReference type="GO" id="GO:0005885">
    <property type="term" value="C:Arp2/3 protein complex"/>
    <property type="evidence" value="ECO:0007669"/>
    <property type="project" value="UniProtKB-UniRule"/>
</dbReference>
<keyword evidence="2 7" id="KW-0963">Cytoplasm</keyword>
<keyword evidence="5 7" id="KW-0009">Actin-binding</keyword>
<dbReference type="InterPro" id="IPR001680">
    <property type="entry name" value="WD40_rpt"/>
</dbReference>
<dbReference type="GO" id="GO:0034314">
    <property type="term" value="P:Arp2/3 complex-mediated actin nucleation"/>
    <property type="evidence" value="ECO:0007669"/>
    <property type="project" value="UniProtKB-UniRule"/>
</dbReference>
<dbReference type="PROSITE" id="PS50294">
    <property type="entry name" value="WD_REPEATS_REGION"/>
    <property type="match status" value="1"/>
</dbReference>
<dbReference type="PROSITE" id="PS50082">
    <property type="entry name" value="WD_REPEATS_2"/>
    <property type="match status" value="1"/>
</dbReference>
<evidence type="ECO:0000313" key="9">
    <source>
        <dbReference type="EMBL" id="KNE63704.1"/>
    </source>
</evidence>
<dbReference type="OrthoDB" id="406844at2759"/>
<dbReference type="InterPro" id="IPR036322">
    <property type="entry name" value="WD40_repeat_dom_sf"/>
</dbReference>
<evidence type="ECO:0000256" key="8">
    <source>
        <dbReference type="PROSITE-ProRule" id="PRU00221"/>
    </source>
</evidence>
<comment type="subcellular location">
    <subcellularLocation>
        <location evidence="7">Cytoplasm</location>
        <location evidence="7">Cytoskeleton</location>
        <location evidence="7">Actin patch</location>
    </subcellularLocation>
</comment>
<keyword evidence="6 7" id="KW-0206">Cytoskeleton</keyword>
<evidence type="ECO:0000256" key="1">
    <source>
        <dbReference type="ARBA" id="ARBA00006260"/>
    </source>
</evidence>
<dbReference type="GO" id="GO:0051015">
    <property type="term" value="F:actin filament binding"/>
    <property type="evidence" value="ECO:0007669"/>
    <property type="project" value="TreeGrafter"/>
</dbReference>
<reference evidence="10" key="2">
    <citation type="submission" date="2009-11" db="EMBL/GenBank/DDBJ databases">
        <title>The Genome Sequence of Allomyces macrogynus strain ATCC 38327.</title>
        <authorList>
            <consortium name="The Broad Institute Genome Sequencing Platform"/>
            <person name="Russ C."/>
            <person name="Cuomo C."/>
            <person name="Shea T."/>
            <person name="Young S.K."/>
            <person name="Zeng Q."/>
            <person name="Koehrsen M."/>
            <person name="Haas B."/>
            <person name="Borodovsky M."/>
            <person name="Guigo R."/>
            <person name="Alvarado L."/>
            <person name="Berlin A."/>
            <person name="Borenstein D."/>
            <person name="Chen Z."/>
            <person name="Engels R."/>
            <person name="Freedman E."/>
            <person name="Gellesch M."/>
            <person name="Goldberg J."/>
            <person name="Griggs A."/>
            <person name="Gujja S."/>
            <person name="Heiman D."/>
            <person name="Hepburn T."/>
            <person name="Howarth C."/>
            <person name="Jen D."/>
            <person name="Larson L."/>
            <person name="Lewis B."/>
            <person name="Mehta T."/>
            <person name="Park D."/>
            <person name="Pearson M."/>
            <person name="Roberts A."/>
            <person name="Saif S."/>
            <person name="Shenoy N."/>
            <person name="Sisk P."/>
            <person name="Stolte C."/>
            <person name="Sykes S."/>
            <person name="Walk T."/>
            <person name="White J."/>
            <person name="Yandava C."/>
            <person name="Burger G."/>
            <person name="Gray M.W."/>
            <person name="Holland P.W.H."/>
            <person name="King N."/>
            <person name="Lang F.B.F."/>
            <person name="Roger A.J."/>
            <person name="Ruiz-Trillo I."/>
            <person name="Lander E."/>
            <person name="Nusbaum C."/>
        </authorList>
    </citation>
    <scope>NUCLEOTIDE SEQUENCE [LARGE SCALE GENOMIC DNA]</scope>
    <source>
        <strain evidence="10">ATCC 38327</strain>
    </source>
</reference>
<keyword evidence="3 8" id="KW-0853">WD repeat</keyword>
<comment type="function">
    <text evidence="7">Functions as component of the Arp2/3 complex which is involved in regulation of actin polymerization and together with an activating nucleation-promoting factor (NPF) mediates the formation of branched actin networks.</text>
</comment>
<dbReference type="SMART" id="SM00320">
    <property type="entry name" value="WD40"/>
    <property type="match status" value="6"/>
</dbReference>
<dbReference type="Pfam" id="PF00400">
    <property type="entry name" value="WD40"/>
    <property type="match status" value="2"/>
</dbReference>
<evidence type="ECO:0000313" key="10">
    <source>
        <dbReference type="Proteomes" id="UP000054350"/>
    </source>
</evidence>
<dbReference type="STRING" id="578462.A0A0L0SMV2"/>
<feature type="repeat" description="WD" evidence="8">
    <location>
        <begin position="52"/>
        <end position="86"/>
    </location>
</feature>
<keyword evidence="10" id="KW-1185">Reference proteome</keyword>
<dbReference type="Proteomes" id="UP000054350">
    <property type="component" value="Unassembled WGS sequence"/>
</dbReference>
<reference evidence="9 10" key="1">
    <citation type="submission" date="2009-11" db="EMBL/GenBank/DDBJ databases">
        <title>Annotation of Allomyces macrogynus ATCC 38327.</title>
        <authorList>
            <consortium name="The Broad Institute Genome Sequencing Platform"/>
            <person name="Russ C."/>
            <person name="Cuomo C."/>
            <person name="Burger G."/>
            <person name="Gray M.W."/>
            <person name="Holland P.W.H."/>
            <person name="King N."/>
            <person name="Lang F.B.F."/>
            <person name="Roger A.J."/>
            <person name="Ruiz-Trillo I."/>
            <person name="Young S.K."/>
            <person name="Zeng Q."/>
            <person name="Gargeya S."/>
            <person name="Fitzgerald M."/>
            <person name="Haas B."/>
            <person name="Abouelleil A."/>
            <person name="Alvarado L."/>
            <person name="Arachchi H.M."/>
            <person name="Berlin A."/>
            <person name="Chapman S.B."/>
            <person name="Gearin G."/>
            <person name="Goldberg J."/>
            <person name="Griggs A."/>
            <person name="Gujja S."/>
            <person name="Hansen M."/>
            <person name="Heiman D."/>
            <person name="Howarth C."/>
            <person name="Larimer J."/>
            <person name="Lui A."/>
            <person name="MacDonald P.J.P."/>
            <person name="McCowen C."/>
            <person name="Montmayeur A."/>
            <person name="Murphy C."/>
            <person name="Neiman D."/>
            <person name="Pearson M."/>
            <person name="Priest M."/>
            <person name="Roberts A."/>
            <person name="Saif S."/>
            <person name="Shea T."/>
            <person name="Sisk P."/>
            <person name="Stolte C."/>
            <person name="Sykes S."/>
            <person name="Wortman J."/>
            <person name="Nusbaum C."/>
            <person name="Birren B."/>
        </authorList>
    </citation>
    <scope>NUCLEOTIDE SEQUENCE [LARGE SCALE GENOMIC DNA]</scope>
    <source>
        <strain evidence="9 10">ATCC 38327</strain>
    </source>
</reference>
<sequence>MTNPQVLLSLPGPVSAFAFNADRSQVALCPNTNEVHIYALDAGNSWTLTHTLTSHTALVTGIDWAPTTNRLVTCSQDRNGYVWSLDAQTNQWDPALVLLRINRSATHVRWSPKGDKFAVASGAKCVSVCYFDQDNDWWVAKHLKKPLRSTVLRIAWHPNNVLLAAAGADNRARVLSAFIKGLDSKPAPSPWGDRLPFGTICADIGPEGCGWVHDVAFSPDGTALAFVAHDSSFYVYYPATAQVIAVPTTLLPLLGVMWLNDTEVVAVGHDCTPVLFVGNGNGEWRYAGKIDEGKKASTSHGNSALAKFRAMDSRATTQANQDTELTTVHQNSITLIQPYSPTHYVTTGIDGKIVLWHSLDEALKRLALA</sequence>
<dbReference type="OMA" id="YVWEPSP"/>
<keyword evidence="4" id="KW-0677">Repeat</keyword>
<protein>
    <recommendedName>
        <fullName evidence="7">Actin-related protein 2/3 complex subunit</fullName>
    </recommendedName>
</protein>
<evidence type="ECO:0000256" key="2">
    <source>
        <dbReference type="ARBA" id="ARBA00022490"/>
    </source>
</evidence>
<dbReference type="PIRSF" id="PIRSF038093">
    <property type="entry name" value="ARP2/3_su1"/>
    <property type="match status" value="1"/>
</dbReference>
<dbReference type="VEuPathDB" id="FungiDB:AMAG_08799"/>
<accession>A0A0L0SMV2</accession>
<dbReference type="SUPFAM" id="SSF50978">
    <property type="entry name" value="WD40 repeat-like"/>
    <property type="match status" value="1"/>
</dbReference>
<dbReference type="eggNOG" id="KOG1523">
    <property type="taxonomic scope" value="Eukaryota"/>
</dbReference>
<proteinExistence type="inferred from homology"/>
<comment type="similarity">
    <text evidence="1 7">Belongs to the WD repeat ARPC1 family.</text>
</comment>
<dbReference type="EMBL" id="GG745342">
    <property type="protein sequence ID" value="KNE63704.1"/>
    <property type="molecule type" value="Genomic_DNA"/>
</dbReference>